<gene>
    <name evidence="8" type="ORF">GLAREA_10905</name>
</gene>
<dbReference type="Pfam" id="PF04082">
    <property type="entry name" value="Fungal_trans"/>
    <property type="match status" value="1"/>
</dbReference>
<evidence type="ECO:0000256" key="2">
    <source>
        <dbReference type="ARBA" id="ARBA00023015"/>
    </source>
</evidence>
<dbReference type="eggNOG" id="ENOG502QRVJ">
    <property type="taxonomic scope" value="Eukaryota"/>
</dbReference>
<dbReference type="GeneID" id="19469949"/>
<dbReference type="RefSeq" id="XP_008078195.1">
    <property type="nucleotide sequence ID" value="XM_008080004.1"/>
</dbReference>
<feature type="region of interest" description="Disordered" evidence="6">
    <location>
        <begin position="237"/>
        <end position="291"/>
    </location>
</feature>
<dbReference type="GO" id="GO:0000981">
    <property type="term" value="F:DNA-binding transcription factor activity, RNA polymerase II-specific"/>
    <property type="evidence" value="ECO:0007669"/>
    <property type="project" value="InterPro"/>
</dbReference>
<evidence type="ECO:0000256" key="6">
    <source>
        <dbReference type="SAM" id="MobiDB-lite"/>
    </source>
</evidence>
<dbReference type="GO" id="GO:0008270">
    <property type="term" value="F:zinc ion binding"/>
    <property type="evidence" value="ECO:0007669"/>
    <property type="project" value="InterPro"/>
</dbReference>
<dbReference type="PROSITE" id="PS00463">
    <property type="entry name" value="ZN2_CY6_FUNGAL_1"/>
    <property type="match status" value="1"/>
</dbReference>
<dbReference type="Gene3D" id="4.10.240.10">
    <property type="entry name" value="Zn(2)-C6 fungal-type DNA-binding domain"/>
    <property type="match status" value="1"/>
</dbReference>
<dbReference type="CDD" id="cd00067">
    <property type="entry name" value="GAL4"/>
    <property type="match status" value="1"/>
</dbReference>
<keyword evidence="2" id="KW-0805">Transcription regulation</keyword>
<keyword evidence="5" id="KW-0539">Nucleus</keyword>
<feature type="domain" description="Zn(2)-C6 fungal-type" evidence="7">
    <location>
        <begin position="125"/>
        <end position="158"/>
    </location>
</feature>
<dbReference type="OMA" id="QHMLQFT"/>
<sequence length="744" mass="81444">MNYSSTKSDAPNMQSYSSPNSLAADGAAPFYSANNQHQMSNPDELQLTAQLSRGLAPTMNAGPGGNMGEDQEVTVHDGIPQFGQEQEDHHHPIQPTQRQLDQLVAQYPGTAGSTAPRKRSKVSRACDECRRKKIRCDATDESGAPCTSCKRVNAACQFSRVPMKRGPSKGYIKELADRLHNLEGAIHAGESPSASYMSHPENSIPRRASEEMSPPPHGDMTSRKRTFSNMSADFGTSYQLQRPTSGYDPSRQHQDPSNAFNTPQSAPVPHMFRDSNYTPNGLPPSPHWKKAPDQVARQNSSFDGFQSGDFGQLEQSADWDDNIVNGYYNTIHSVFPVLAQSKASLNTRVSACSNQLKNVFYDSLRAAVESSSMPTSQSSAQYHLKQATQLVVSMQLESPTSRPTSSNLVYLQTLLFLTIANINNALRGPSGSSRSIWLSTAVSLAYEIKLHKRSFQQQPLADDPDSEDNLFRKVWWSFVILERWHSSSISTPSIIPDESLVLHPEDQFLLGDPVYHLARLSIVLGHFQAASFASEDLPILGVKPLQIVNTLLRGELERWRESLPSTVYPPNSTPTVLMCYWHLRILLELRLAEVDSSQLLTAASNIANLATQTTTNINPLTNYCIGIASLTLVDLLDDGNTKESADLALKSLLESNAILPGSEVAVREMIGKKQRSGGENTTAETAELGLRRLADLATAAEQGDESMGELQNESDQANAVLLGHQDLKDAVSDGYLNALGHPAS</sequence>
<dbReference type="KEGG" id="glz:GLAREA_10905"/>
<dbReference type="InterPro" id="IPR007219">
    <property type="entry name" value="XnlR_reg_dom"/>
</dbReference>
<dbReference type="InterPro" id="IPR036864">
    <property type="entry name" value="Zn2-C6_fun-type_DNA-bd_sf"/>
</dbReference>
<dbReference type="Proteomes" id="UP000016922">
    <property type="component" value="Unassembled WGS sequence"/>
</dbReference>
<dbReference type="PANTHER" id="PTHR31668">
    <property type="entry name" value="GLUCOSE TRANSPORT TRANSCRIPTION REGULATOR RGT1-RELATED-RELATED"/>
    <property type="match status" value="1"/>
</dbReference>
<accession>S3EA52</accession>
<reference evidence="8 9" key="1">
    <citation type="journal article" date="2013" name="BMC Genomics">
        <title>Genomics-driven discovery of the pneumocandin biosynthetic gene cluster in the fungus Glarea lozoyensis.</title>
        <authorList>
            <person name="Chen L."/>
            <person name="Yue Q."/>
            <person name="Zhang X."/>
            <person name="Xiang M."/>
            <person name="Wang C."/>
            <person name="Li S."/>
            <person name="Che Y."/>
            <person name="Ortiz-Lopez F.J."/>
            <person name="Bills G.F."/>
            <person name="Liu X."/>
            <person name="An Z."/>
        </authorList>
    </citation>
    <scope>NUCLEOTIDE SEQUENCE [LARGE SCALE GENOMIC DNA]</scope>
    <source>
        <strain evidence="9">ATCC 20868 / MF5171</strain>
    </source>
</reference>
<keyword evidence="1" id="KW-0479">Metal-binding</keyword>
<name>S3EA52_GLAL2</name>
<dbReference type="InterPro" id="IPR050797">
    <property type="entry name" value="Carb_Metab_Trans_Reg"/>
</dbReference>
<protein>
    <submittedName>
        <fullName evidence="8">Zn2/Cys6 DNA-binding protein</fullName>
    </submittedName>
</protein>
<evidence type="ECO:0000256" key="4">
    <source>
        <dbReference type="ARBA" id="ARBA00023163"/>
    </source>
</evidence>
<feature type="compositionally biased region" description="Polar residues" evidence="6">
    <location>
        <begin position="1"/>
        <end position="21"/>
    </location>
</feature>
<proteinExistence type="predicted"/>
<evidence type="ECO:0000256" key="1">
    <source>
        <dbReference type="ARBA" id="ARBA00022723"/>
    </source>
</evidence>
<dbReference type="OrthoDB" id="5426978at2759"/>
<evidence type="ECO:0000259" key="7">
    <source>
        <dbReference type="PROSITE" id="PS50048"/>
    </source>
</evidence>
<evidence type="ECO:0000313" key="9">
    <source>
        <dbReference type="Proteomes" id="UP000016922"/>
    </source>
</evidence>
<evidence type="ECO:0000256" key="5">
    <source>
        <dbReference type="ARBA" id="ARBA00023242"/>
    </source>
</evidence>
<dbReference type="Pfam" id="PF00172">
    <property type="entry name" value="Zn_clus"/>
    <property type="match status" value="1"/>
</dbReference>
<dbReference type="GO" id="GO:0003677">
    <property type="term" value="F:DNA binding"/>
    <property type="evidence" value="ECO:0007669"/>
    <property type="project" value="UniProtKB-KW"/>
</dbReference>
<dbReference type="CDD" id="cd12148">
    <property type="entry name" value="fungal_TF_MHR"/>
    <property type="match status" value="1"/>
</dbReference>
<evidence type="ECO:0000256" key="3">
    <source>
        <dbReference type="ARBA" id="ARBA00023125"/>
    </source>
</evidence>
<dbReference type="GO" id="GO:0006351">
    <property type="term" value="P:DNA-templated transcription"/>
    <property type="evidence" value="ECO:0007669"/>
    <property type="project" value="InterPro"/>
</dbReference>
<dbReference type="InterPro" id="IPR001138">
    <property type="entry name" value="Zn2Cys6_DnaBD"/>
</dbReference>
<keyword evidence="3 8" id="KW-0238">DNA-binding</keyword>
<dbReference type="SMART" id="SM00066">
    <property type="entry name" value="GAL4"/>
    <property type="match status" value="1"/>
</dbReference>
<dbReference type="AlphaFoldDB" id="S3EA52"/>
<organism evidence="8 9">
    <name type="scientific">Glarea lozoyensis (strain ATCC 20868 / MF5171)</name>
    <dbReference type="NCBI Taxonomy" id="1116229"/>
    <lineage>
        <taxon>Eukaryota</taxon>
        <taxon>Fungi</taxon>
        <taxon>Dikarya</taxon>
        <taxon>Ascomycota</taxon>
        <taxon>Pezizomycotina</taxon>
        <taxon>Leotiomycetes</taxon>
        <taxon>Helotiales</taxon>
        <taxon>Helotiaceae</taxon>
        <taxon>Glarea</taxon>
    </lineage>
</organism>
<dbReference type="SMART" id="SM00906">
    <property type="entry name" value="Fungal_trans"/>
    <property type="match status" value="1"/>
</dbReference>
<dbReference type="PROSITE" id="PS50048">
    <property type="entry name" value="ZN2_CY6_FUNGAL_2"/>
    <property type="match status" value="1"/>
</dbReference>
<feature type="compositionally biased region" description="Polar residues" evidence="6">
    <location>
        <begin position="32"/>
        <end position="51"/>
    </location>
</feature>
<feature type="region of interest" description="Disordered" evidence="6">
    <location>
        <begin position="1"/>
        <end position="97"/>
    </location>
</feature>
<keyword evidence="9" id="KW-1185">Reference proteome</keyword>
<dbReference type="HOGENOM" id="CLU_005701_1_0_1"/>
<keyword evidence="4" id="KW-0804">Transcription</keyword>
<feature type="region of interest" description="Disordered" evidence="6">
    <location>
        <begin position="190"/>
        <end position="224"/>
    </location>
</feature>
<feature type="compositionally biased region" description="Polar residues" evidence="6">
    <location>
        <begin position="255"/>
        <end position="265"/>
    </location>
</feature>
<dbReference type="SUPFAM" id="SSF57701">
    <property type="entry name" value="Zn2/Cys6 DNA-binding domain"/>
    <property type="match status" value="1"/>
</dbReference>
<dbReference type="PANTHER" id="PTHR31668:SF26">
    <property type="entry name" value="GLUCOSE TRANSPORT TRANSCRIPTION REGULATOR RGT1-RELATED"/>
    <property type="match status" value="1"/>
</dbReference>
<dbReference type="EMBL" id="KE145355">
    <property type="protein sequence ID" value="EPE35208.1"/>
    <property type="molecule type" value="Genomic_DNA"/>
</dbReference>
<evidence type="ECO:0000313" key="8">
    <source>
        <dbReference type="EMBL" id="EPE35208.1"/>
    </source>
</evidence>